<reference evidence="2" key="2">
    <citation type="submission" date="2021-09" db="EMBL/GenBank/DDBJ databases">
        <authorList>
            <person name="Gilroy R."/>
        </authorList>
    </citation>
    <scope>NUCLEOTIDE SEQUENCE</scope>
    <source>
        <strain evidence="2">USAMLcec12-2067</strain>
    </source>
</reference>
<evidence type="ECO:0000313" key="2">
    <source>
        <dbReference type="EMBL" id="HJH42677.1"/>
    </source>
</evidence>
<feature type="transmembrane region" description="Helical" evidence="1">
    <location>
        <begin position="67"/>
        <end position="94"/>
    </location>
</feature>
<evidence type="ECO:0000256" key="1">
    <source>
        <dbReference type="SAM" id="Phobius"/>
    </source>
</evidence>
<sequence length="141" mass="14253">MRSFLLLLKVQMLGLFGINKALHADAARAKRTLAVVAVAAVGVVALVAAYVASVAGSFAQAGLVDAIPLVAVLVASVAGAVAAFLKANGVLFAFKDYDLVMSLPVRTSAVVLSRIAPLYAMGAALGLLLVVPAFAVYAANA</sequence>
<dbReference type="EMBL" id="DYZL01000044">
    <property type="protein sequence ID" value="HJH42677.1"/>
    <property type="molecule type" value="Genomic_DNA"/>
</dbReference>
<dbReference type="AlphaFoldDB" id="A0A9D3ACP6"/>
<protein>
    <submittedName>
        <fullName evidence="2">Uncharacterized protein</fullName>
    </submittedName>
</protein>
<accession>A0A9D3ACP6</accession>
<evidence type="ECO:0000313" key="3">
    <source>
        <dbReference type="Proteomes" id="UP000789325"/>
    </source>
</evidence>
<comment type="caution">
    <text evidence="2">The sequence shown here is derived from an EMBL/GenBank/DDBJ whole genome shotgun (WGS) entry which is preliminary data.</text>
</comment>
<feature type="transmembrane region" description="Helical" evidence="1">
    <location>
        <begin position="34"/>
        <end position="55"/>
    </location>
</feature>
<name>A0A9D3ACP6_9ACTN</name>
<dbReference type="Proteomes" id="UP000789325">
    <property type="component" value="Unassembled WGS sequence"/>
</dbReference>
<keyword evidence="1" id="KW-0472">Membrane</keyword>
<reference evidence="2" key="1">
    <citation type="journal article" date="2021" name="PeerJ">
        <title>Extensive microbial diversity within the chicken gut microbiome revealed by metagenomics and culture.</title>
        <authorList>
            <person name="Gilroy R."/>
            <person name="Ravi A."/>
            <person name="Getino M."/>
            <person name="Pursley I."/>
            <person name="Horton D.L."/>
            <person name="Alikhan N.F."/>
            <person name="Baker D."/>
            <person name="Gharbi K."/>
            <person name="Hall N."/>
            <person name="Watson M."/>
            <person name="Adriaenssens E.M."/>
            <person name="Foster-Nyarko E."/>
            <person name="Jarju S."/>
            <person name="Secka A."/>
            <person name="Antonio M."/>
            <person name="Oren A."/>
            <person name="Chaudhuri R.R."/>
            <person name="La Ragione R."/>
            <person name="Hildebrand F."/>
            <person name="Pallen M.J."/>
        </authorList>
    </citation>
    <scope>NUCLEOTIDE SEQUENCE</scope>
    <source>
        <strain evidence="2">USAMLcec12-2067</strain>
    </source>
</reference>
<keyword evidence="1" id="KW-1133">Transmembrane helix</keyword>
<feature type="transmembrane region" description="Helical" evidence="1">
    <location>
        <begin position="114"/>
        <end position="139"/>
    </location>
</feature>
<gene>
    <name evidence="2" type="ORF">K8V16_02680</name>
</gene>
<proteinExistence type="predicted"/>
<keyword evidence="1" id="KW-0812">Transmembrane</keyword>
<feature type="non-terminal residue" evidence="2">
    <location>
        <position position="141"/>
    </location>
</feature>
<organism evidence="2 3">
    <name type="scientific">Rubneribacter badeniensis</name>
    <dbReference type="NCBI Taxonomy" id="2070688"/>
    <lineage>
        <taxon>Bacteria</taxon>
        <taxon>Bacillati</taxon>
        <taxon>Actinomycetota</taxon>
        <taxon>Coriobacteriia</taxon>
        <taxon>Eggerthellales</taxon>
        <taxon>Eggerthellaceae</taxon>
        <taxon>Rubneribacter</taxon>
    </lineage>
</organism>